<organism evidence="2 3">
    <name type="scientific">Hibiscus syriacus</name>
    <name type="common">Rose of Sharon</name>
    <dbReference type="NCBI Taxonomy" id="106335"/>
    <lineage>
        <taxon>Eukaryota</taxon>
        <taxon>Viridiplantae</taxon>
        <taxon>Streptophyta</taxon>
        <taxon>Embryophyta</taxon>
        <taxon>Tracheophyta</taxon>
        <taxon>Spermatophyta</taxon>
        <taxon>Magnoliopsida</taxon>
        <taxon>eudicotyledons</taxon>
        <taxon>Gunneridae</taxon>
        <taxon>Pentapetalae</taxon>
        <taxon>rosids</taxon>
        <taxon>malvids</taxon>
        <taxon>Malvales</taxon>
        <taxon>Malvaceae</taxon>
        <taxon>Malvoideae</taxon>
        <taxon>Hibiscus</taxon>
    </lineage>
</organism>
<proteinExistence type="predicted"/>
<gene>
    <name evidence="2" type="ORF">F3Y22_tig00004620pilonHSYRG00118</name>
</gene>
<sequence length="85" mass="9206">MASKSFMVISGVEAKTKFSHPSGNPTSAEGKDMISSVMSRPDLTSRWMAFFMRSIHGGDDDGDLGTSSGKYPGHVHHWHHVTGAM</sequence>
<keyword evidence="3" id="KW-1185">Reference proteome</keyword>
<dbReference type="AlphaFoldDB" id="A0A6A3CG96"/>
<reference evidence="2" key="1">
    <citation type="submission" date="2019-09" db="EMBL/GenBank/DDBJ databases">
        <title>Draft genome information of white flower Hibiscus syriacus.</title>
        <authorList>
            <person name="Kim Y.-M."/>
        </authorList>
    </citation>
    <scope>NUCLEOTIDE SEQUENCE [LARGE SCALE GENOMIC DNA]</scope>
    <source>
        <strain evidence="2">YM2019G1</strain>
    </source>
</reference>
<comment type="caution">
    <text evidence="2">The sequence shown here is derived from an EMBL/GenBank/DDBJ whole genome shotgun (WGS) entry which is preliminary data.</text>
</comment>
<protein>
    <submittedName>
        <fullName evidence="2">Uncharacterized protein</fullName>
    </submittedName>
</protein>
<name>A0A6A3CG96_HIBSY</name>
<accession>A0A6A3CG96</accession>
<evidence type="ECO:0000313" key="3">
    <source>
        <dbReference type="Proteomes" id="UP000436088"/>
    </source>
</evidence>
<feature type="region of interest" description="Disordered" evidence="1">
    <location>
        <begin position="17"/>
        <end position="36"/>
    </location>
</feature>
<dbReference type="Proteomes" id="UP000436088">
    <property type="component" value="Unassembled WGS sequence"/>
</dbReference>
<dbReference type="EMBL" id="VEPZ02000269">
    <property type="protein sequence ID" value="KAE8728355.1"/>
    <property type="molecule type" value="Genomic_DNA"/>
</dbReference>
<evidence type="ECO:0000313" key="2">
    <source>
        <dbReference type="EMBL" id="KAE8728355.1"/>
    </source>
</evidence>
<evidence type="ECO:0000256" key="1">
    <source>
        <dbReference type="SAM" id="MobiDB-lite"/>
    </source>
</evidence>